<keyword evidence="10" id="KW-1133">Transmembrane helix</keyword>
<evidence type="ECO:0000256" key="5">
    <source>
        <dbReference type="ARBA" id="ARBA00022553"/>
    </source>
</evidence>
<keyword evidence="9 13" id="KW-0067">ATP-binding</keyword>
<keyword evidence="14" id="KW-1185">Reference proteome</keyword>
<feature type="domain" description="HAMP" evidence="12">
    <location>
        <begin position="182"/>
        <end position="236"/>
    </location>
</feature>
<dbReference type="Gene3D" id="3.30.565.10">
    <property type="entry name" value="Histidine kinase-like ATPase, C-terminal domain"/>
    <property type="match status" value="1"/>
</dbReference>
<accession>A0ABT2VJC5</accession>
<dbReference type="Gene3D" id="1.10.287.130">
    <property type="match status" value="1"/>
</dbReference>
<evidence type="ECO:0000256" key="9">
    <source>
        <dbReference type="ARBA" id="ARBA00022840"/>
    </source>
</evidence>
<evidence type="ECO:0000313" key="13">
    <source>
        <dbReference type="EMBL" id="MCU7553296.1"/>
    </source>
</evidence>
<dbReference type="SMART" id="SM00388">
    <property type="entry name" value="HisKA"/>
    <property type="match status" value="1"/>
</dbReference>
<dbReference type="PRINTS" id="PR00344">
    <property type="entry name" value="BCTRLSENSOR"/>
</dbReference>
<evidence type="ECO:0000256" key="8">
    <source>
        <dbReference type="ARBA" id="ARBA00022777"/>
    </source>
</evidence>
<feature type="transmembrane region" description="Helical" evidence="10">
    <location>
        <begin position="162"/>
        <end position="181"/>
    </location>
</feature>
<dbReference type="PROSITE" id="PS50885">
    <property type="entry name" value="HAMP"/>
    <property type="match status" value="1"/>
</dbReference>
<feature type="domain" description="Histidine kinase" evidence="11">
    <location>
        <begin position="244"/>
        <end position="452"/>
    </location>
</feature>
<evidence type="ECO:0000256" key="4">
    <source>
        <dbReference type="ARBA" id="ARBA00022475"/>
    </source>
</evidence>
<dbReference type="CDD" id="cd00082">
    <property type="entry name" value="HisKA"/>
    <property type="match status" value="1"/>
</dbReference>
<comment type="caution">
    <text evidence="13">The sequence shown here is derived from an EMBL/GenBank/DDBJ whole genome shotgun (WGS) entry which is preliminary data.</text>
</comment>
<dbReference type="InterPro" id="IPR004358">
    <property type="entry name" value="Sig_transdc_His_kin-like_C"/>
</dbReference>
<protein>
    <recommendedName>
        <fullName evidence="3">histidine kinase</fullName>
        <ecNumber evidence="3">2.7.13.3</ecNumber>
    </recommendedName>
</protein>
<organism evidence="13 14">
    <name type="scientific">Alteromonas salexigens</name>
    <dbReference type="NCBI Taxonomy" id="2982530"/>
    <lineage>
        <taxon>Bacteria</taxon>
        <taxon>Pseudomonadati</taxon>
        <taxon>Pseudomonadota</taxon>
        <taxon>Gammaproteobacteria</taxon>
        <taxon>Alteromonadales</taxon>
        <taxon>Alteromonadaceae</taxon>
        <taxon>Alteromonas/Salinimonas group</taxon>
        <taxon>Alteromonas</taxon>
    </lineage>
</organism>
<dbReference type="PANTHER" id="PTHR44936">
    <property type="entry name" value="SENSOR PROTEIN CREC"/>
    <property type="match status" value="1"/>
</dbReference>
<evidence type="ECO:0000259" key="11">
    <source>
        <dbReference type="PROSITE" id="PS50109"/>
    </source>
</evidence>
<dbReference type="Proteomes" id="UP001209257">
    <property type="component" value="Unassembled WGS sequence"/>
</dbReference>
<keyword evidence="4" id="KW-1003">Cell membrane</keyword>
<dbReference type="SMART" id="SM00387">
    <property type="entry name" value="HATPase_c"/>
    <property type="match status" value="1"/>
</dbReference>
<dbReference type="InterPro" id="IPR036890">
    <property type="entry name" value="HATPase_C_sf"/>
</dbReference>
<dbReference type="Pfam" id="PF02518">
    <property type="entry name" value="HATPase_c"/>
    <property type="match status" value="1"/>
</dbReference>
<evidence type="ECO:0000256" key="1">
    <source>
        <dbReference type="ARBA" id="ARBA00000085"/>
    </source>
</evidence>
<keyword evidence="7" id="KW-0547">Nucleotide-binding</keyword>
<dbReference type="EMBL" id="JAOTJC010000004">
    <property type="protein sequence ID" value="MCU7553296.1"/>
    <property type="molecule type" value="Genomic_DNA"/>
</dbReference>
<evidence type="ECO:0000313" key="14">
    <source>
        <dbReference type="Proteomes" id="UP001209257"/>
    </source>
</evidence>
<dbReference type="RefSeq" id="WP_262992001.1">
    <property type="nucleotide sequence ID" value="NZ_JAOTJC010000004.1"/>
</dbReference>
<dbReference type="Pfam" id="PF00512">
    <property type="entry name" value="HisKA"/>
    <property type="match status" value="1"/>
</dbReference>
<dbReference type="SUPFAM" id="SSF158472">
    <property type="entry name" value="HAMP domain-like"/>
    <property type="match status" value="1"/>
</dbReference>
<dbReference type="InterPro" id="IPR036097">
    <property type="entry name" value="HisK_dim/P_sf"/>
</dbReference>
<evidence type="ECO:0000256" key="2">
    <source>
        <dbReference type="ARBA" id="ARBA00004651"/>
    </source>
</evidence>
<name>A0ABT2VJC5_9ALTE</name>
<dbReference type="InterPro" id="IPR003661">
    <property type="entry name" value="HisK_dim/P_dom"/>
</dbReference>
<comment type="subcellular location">
    <subcellularLocation>
        <location evidence="2">Cell membrane</location>
        <topology evidence="2">Multi-pass membrane protein</topology>
    </subcellularLocation>
</comment>
<dbReference type="SMART" id="SM00304">
    <property type="entry name" value="HAMP"/>
    <property type="match status" value="1"/>
</dbReference>
<evidence type="ECO:0000256" key="7">
    <source>
        <dbReference type="ARBA" id="ARBA00022741"/>
    </source>
</evidence>
<dbReference type="InterPro" id="IPR005467">
    <property type="entry name" value="His_kinase_dom"/>
</dbReference>
<dbReference type="PANTHER" id="PTHR44936:SF10">
    <property type="entry name" value="SENSOR PROTEIN RSTB"/>
    <property type="match status" value="1"/>
</dbReference>
<dbReference type="Gene3D" id="1.10.8.500">
    <property type="entry name" value="HAMP domain in histidine kinase"/>
    <property type="match status" value="1"/>
</dbReference>
<gene>
    <name evidence="13" type="ORF">OCL06_01650</name>
</gene>
<dbReference type="EC" id="2.7.13.3" evidence="3"/>
<dbReference type="SUPFAM" id="SSF47384">
    <property type="entry name" value="Homodimeric domain of signal transducing histidine kinase"/>
    <property type="match status" value="1"/>
</dbReference>
<keyword evidence="6" id="KW-0808">Transferase</keyword>
<keyword evidence="8" id="KW-0418">Kinase</keyword>
<evidence type="ECO:0000256" key="10">
    <source>
        <dbReference type="SAM" id="Phobius"/>
    </source>
</evidence>
<evidence type="ECO:0000256" key="3">
    <source>
        <dbReference type="ARBA" id="ARBA00012438"/>
    </source>
</evidence>
<dbReference type="GO" id="GO:0005524">
    <property type="term" value="F:ATP binding"/>
    <property type="evidence" value="ECO:0007669"/>
    <property type="project" value="UniProtKB-KW"/>
</dbReference>
<comment type="catalytic activity">
    <reaction evidence="1">
        <text>ATP + protein L-histidine = ADP + protein N-phospho-L-histidine.</text>
        <dbReference type="EC" id="2.7.13.3"/>
    </reaction>
</comment>
<dbReference type="SUPFAM" id="SSF55874">
    <property type="entry name" value="ATPase domain of HSP90 chaperone/DNA topoisomerase II/histidine kinase"/>
    <property type="match status" value="1"/>
</dbReference>
<keyword evidence="5" id="KW-0597">Phosphoprotein</keyword>
<keyword evidence="10" id="KW-0812">Transmembrane</keyword>
<dbReference type="CDD" id="cd06225">
    <property type="entry name" value="HAMP"/>
    <property type="match status" value="1"/>
</dbReference>
<evidence type="ECO:0000256" key="6">
    <source>
        <dbReference type="ARBA" id="ARBA00022679"/>
    </source>
</evidence>
<evidence type="ECO:0000259" key="12">
    <source>
        <dbReference type="PROSITE" id="PS50885"/>
    </source>
</evidence>
<reference evidence="14" key="1">
    <citation type="submission" date="2023-07" db="EMBL/GenBank/DDBJ databases">
        <title>Study on multiphase classification of strain Alteromonas salexigens isolated from the Yellow Sea.</title>
        <authorList>
            <person name="Sun L."/>
        </authorList>
    </citation>
    <scope>NUCLEOTIDE SEQUENCE [LARGE SCALE GENOMIC DNA]</scope>
    <source>
        <strain evidence="14">ASW11-19</strain>
    </source>
</reference>
<keyword evidence="10" id="KW-0472">Membrane</keyword>
<proteinExistence type="predicted"/>
<dbReference type="InterPro" id="IPR050980">
    <property type="entry name" value="2C_sensor_his_kinase"/>
</dbReference>
<dbReference type="InterPro" id="IPR003594">
    <property type="entry name" value="HATPase_dom"/>
</dbReference>
<sequence length="452" mass="49747">MSWLARLNPAQRVVGRVFLWFWATFLVTAMLALWVGRTFMDDVRVGTPTTQEISDLSTAAERLSTMRRAPSLPLALVRAGKLSRTLLVAVARDSGRIVQGNGRPLRQELRDDLERLAGQSNAIALSRRGHQIVGPQLFNYRGRQFALYSVTAQPPPAPGRMLTGLIAIAVVMTVLLSYLFARHLVRPVLQVQRAARDLAEGHWDVRVSGADSRQDEIGQLARDFNLMAAQLQKMWAGQQRLLADISHELRSPLARLQMALGLAWQQQEDSETLQRVERESNRMEALIGQLLALSRAESNRGERESVAISALLENVIADAGYEAQNLNKSLDVAPLPDQPVTVDREMVCRAVENILRNALHYSAHEVKVKIETSPDSWAVIVADDGPGLPASEREQIFAPFYRTSTARDRQSGGVGLGLAIAKAAVQMHDGHIVADPSSTGGLQVTLTFPRSG</sequence>
<feature type="transmembrane region" description="Helical" evidence="10">
    <location>
        <begin position="17"/>
        <end position="35"/>
    </location>
</feature>
<dbReference type="InterPro" id="IPR003660">
    <property type="entry name" value="HAMP_dom"/>
</dbReference>
<dbReference type="PROSITE" id="PS50109">
    <property type="entry name" value="HIS_KIN"/>
    <property type="match status" value="1"/>
</dbReference>
<dbReference type="Pfam" id="PF00672">
    <property type="entry name" value="HAMP"/>
    <property type="match status" value="1"/>
</dbReference>